<dbReference type="Gene3D" id="3.90.550.10">
    <property type="entry name" value="Spore Coat Polysaccharide Biosynthesis Protein SpsA, Chain A"/>
    <property type="match status" value="1"/>
</dbReference>
<proteinExistence type="predicted"/>
<keyword evidence="1" id="KW-0472">Membrane</keyword>
<organism evidence="3 4">
    <name type="scientific">Lawsonia intracellularis (strain PHE/MN1-00)</name>
    <dbReference type="NCBI Taxonomy" id="363253"/>
    <lineage>
        <taxon>Bacteria</taxon>
        <taxon>Pseudomonadati</taxon>
        <taxon>Thermodesulfobacteriota</taxon>
        <taxon>Desulfovibrionia</taxon>
        <taxon>Desulfovibrionales</taxon>
        <taxon>Desulfovibrionaceae</taxon>
        <taxon>Lawsonia</taxon>
    </lineage>
</organism>
<dbReference type="Pfam" id="PF00535">
    <property type="entry name" value="Glycos_transf_2"/>
    <property type="match status" value="1"/>
</dbReference>
<evidence type="ECO:0000259" key="2">
    <source>
        <dbReference type="Pfam" id="PF00535"/>
    </source>
</evidence>
<keyword evidence="4" id="KW-1185">Reference proteome</keyword>
<dbReference type="CAZy" id="GT2">
    <property type="family name" value="Glycosyltransferase Family 2"/>
</dbReference>
<dbReference type="SUPFAM" id="SSF53448">
    <property type="entry name" value="Nucleotide-diphospho-sugar transferases"/>
    <property type="match status" value="1"/>
</dbReference>
<reference evidence="3 4" key="1">
    <citation type="submission" date="2005-11" db="EMBL/GenBank/DDBJ databases">
        <title>The complete genome sequence of Lawsonia intracellularis: the causative agent of proliferative enteropathy.</title>
        <authorList>
            <person name="Kaur K."/>
            <person name="Zhang Q."/>
            <person name="Beckler D."/>
            <person name="Munir S."/>
            <person name="Li L."/>
            <person name="Kinsley K."/>
            <person name="Herron L."/>
            <person name="Peterson A."/>
            <person name="May B."/>
            <person name="Singh S."/>
            <person name="Gebhart C."/>
            <person name="Kapur V."/>
        </authorList>
    </citation>
    <scope>NUCLEOTIDE SEQUENCE [LARGE SCALE GENOMIC DNA]</scope>
    <source>
        <strain evidence="3 4">PHE/MN1-00</strain>
        <plasmid evidence="4">pLaw1</plasmid>
    </source>
</reference>
<keyword evidence="1" id="KW-1133">Transmembrane helix</keyword>
<accession>Q1MP24</accession>
<feature type="transmembrane region" description="Helical" evidence="1">
    <location>
        <begin position="312"/>
        <end position="330"/>
    </location>
</feature>
<dbReference type="HOGENOM" id="CLU_025996_25_4_7"/>
<evidence type="ECO:0000313" key="4">
    <source>
        <dbReference type="Proteomes" id="UP000002430"/>
    </source>
</evidence>
<keyword evidence="3" id="KW-0614">Plasmid</keyword>
<name>Q1MP24_LAWIP</name>
<dbReference type="EMBL" id="AM180253">
    <property type="protein sequence ID" value="CAJ53933.1"/>
    <property type="molecule type" value="Genomic_DNA"/>
</dbReference>
<feature type="domain" description="Glycosyltransferase 2-like" evidence="2">
    <location>
        <begin position="4"/>
        <end position="166"/>
    </location>
</feature>
<geneLocation type="plasmid" evidence="4">
    <name>pLaw1</name>
</geneLocation>
<dbReference type="PANTHER" id="PTHR22916:SF3">
    <property type="entry name" value="UDP-GLCNAC:BETAGAL BETA-1,3-N-ACETYLGLUCOSAMINYLTRANSFERASE-LIKE PROTEIN 1"/>
    <property type="match status" value="1"/>
</dbReference>
<dbReference type="GO" id="GO:0016758">
    <property type="term" value="F:hexosyltransferase activity"/>
    <property type="evidence" value="ECO:0007669"/>
    <property type="project" value="UniProtKB-ARBA"/>
</dbReference>
<dbReference type="OrthoDB" id="5291101at2"/>
<dbReference type="AlphaFoldDB" id="Q1MP24"/>
<dbReference type="CDD" id="cd00761">
    <property type="entry name" value="Glyco_tranf_GTA_type"/>
    <property type="match status" value="1"/>
</dbReference>
<keyword evidence="1" id="KW-0812">Transmembrane</keyword>
<dbReference type="RefSeq" id="WP_011527276.1">
    <property type="nucleotide sequence ID" value="NC_008012.1"/>
</dbReference>
<protein>
    <submittedName>
        <fullName evidence="3">Cps2K</fullName>
    </submittedName>
</protein>
<evidence type="ECO:0000313" key="3">
    <source>
        <dbReference type="EMBL" id="CAJ53933.1"/>
    </source>
</evidence>
<dbReference type="InterPro" id="IPR029044">
    <property type="entry name" value="Nucleotide-diphossugar_trans"/>
</dbReference>
<dbReference type="Proteomes" id="UP000002430">
    <property type="component" value="Plasmid 1"/>
</dbReference>
<dbReference type="PANTHER" id="PTHR22916">
    <property type="entry name" value="GLYCOSYLTRANSFERASE"/>
    <property type="match status" value="1"/>
</dbReference>
<sequence>MEISVIIPVYKSQDIARCLDSFLSQTYKNFEIICVGDNVKDECHNVIKEYVNRYPEQIQFVLQKGRGQGGARNLGISLSKGNYIMFCDADDYVEQNILQIMLSSLIKFDADFICCGFDRISVSGHIFSKEMMKFSQTIFQVTPQNINTLAYIFPAPWGKIFKRSIIGDSRFPENPISAYEDCIFFLSLAPKIKRYVILPQILYHYVTHEHSAVTNASIKKTITFRNDLINLKKDFEQAGILPIYEPLLTLAAFIHVGIADVHRIAETTIPLKQFISEVKQFLDTSFSGWRNISYRQGKKITIRSLGVYCLKWLYIFNSFNMFISIYNGLIKRLRIDIKW</sequence>
<dbReference type="KEGG" id="lip:LIA010"/>
<dbReference type="InterPro" id="IPR001173">
    <property type="entry name" value="Glyco_trans_2-like"/>
</dbReference>
<evidence type="ECO:0000256" key="1">
    <source>
        <dbReference type="SAM" id="Phobius"/>
    </source>
</evidence>
<gene>
    <name evidence="3" type="ordered locus">LIA010</name>
</gene>